<evidence type="ECO:0000256" key="1">
    <source>
        <dbReference type="ARBA" id="ARBA00001941"/>
    </source>
</evidence>
<keyword evidence="9" id="KW-1133">Transmembrane helix</keyword>
<dbReference type="EC" id="3.4.-.-" evidence="13"/>
<evidence type="ECO:0000256" key="13">
    <source>
        <dbReference type="RuleBase" id="RU369069"/>
    </source>
</evidence>
<evidence type="ECO:0000256" key="4">
    <source>
        <dbReference type="ARBA" id="ARBA00022670"/>
    </source>
</evidence>
<evidence type="ECO:0000256" key="11">
    <source>
        <dbReference type="ARBA" id="ARBA00023136"/>
    </source>
</evidence>
<keyword evidence="13" id="KW-0879">Wnt signaling pathway</keyword>
<keyword evidence="4 13" id="KW-0645">Protease</keyword>
<evidence type="ECO:0000256" key="7">
    <source>
        <dbReference type="ARBA" id="ARBA00022729"/>
    </source>
</evidence>
<sequence>MLFFILIVFSIIEICQSSILFRIESKIENVSLNSAYFLGTVHVAQNLVWPYFSNDTLDILNNSDEYWVEIDPTDPLVRVYVNRCIIDQLLPKQLARLRVKTWPRFLNDTKRNHINKSTNPHLIAEWRHWIINNDREMSFDSWRNSTITDDTILDHRIILEAYRKEKYVGSLEKFSNTFCEKATRISKLNPFLKKFIRELVSYWYNCDLLDEALNEFFDDGETDMKIRNEQMANNIRQILKSKADRKILFVVGAGHLFGNNSINSMLDEYHIKQIDSPSENFPSELCTQEIFEGTTNEIKAILNDTNVESDDNASAA</sequence>
<comment type="cofactor">
    <cofactor evidence="13">
        <name>Mn(2+)</name>
        <dbReference type="ChEBI" id="CHEBI:29035"/>
    </cofactor>
    <cofactor evidence="13">
        <name>Co(2+)</name>
        <dbReference type="ChEBI" id="CHEBI:48828"/>
    </cofactor>
    <text evidence="13">Divalent metal cations. Mn(2+) or Co(2+).</text>
</comment>
<protein>
    <recommendedName>
        <fullName evidence="13">Metalloprotease TIKI homolog</fullName>
        <ecNumber evidence="13">3.4.-.-</ecNumber>
    </recommendedName>
</protein>
<keyword evidence="12" id="KW-0325">Glycoprotein</keyword>
<evidence type="ECO:0000256" key="8">
    <source>
        <dbReference type="ARBA" id="ARBA00022801"/>
    </source>
</evidence>
<keyword evidence="6 13" id="KW-0479">Metal-binding</keyword>
<name>A0A819TLV1_9BILA</name>
<keyword evidence="10 13" id="KW-0482">Metalloprotease</keyword>
<dbReference type="EMBL" id="CAJOAX010010690">
    <property type="protein sequence ID" value="CAF4079632.1"/>
    <property type="molecule type" value="Genomic_DNA"/>
</dbReference>
<dbReference type="GO" id="GO:0005886">
    <property type="term" value="C:plasma membrane"/>
    <property type="evidence" value="ECO:0007669"/>
    <property type="project" value="UniProtKB-SubCell"/>
</dbReference>
<comment type="subcellular location">
    <subcellularLocation>
        <location evidence="13">Cell membrane</location>
        <topology evidence="13">Single-pass type I membrane protein</topology>
    </subcellularLocation>
    <subcellularLocation>
        <location evidence="2">Membrane</location>
        <topology evidence="2">Single-pass type I membrane protein</topology>
    </subcellularLocation>
</comment>
<keyword evidence="8 13" id="KW-0378">Hydrolase</keyword>
<organism evidence="15 16">
    <name type="scientific">Rotaria sordida</name>
    <dbReference type="NCBI Taxonomy" id="392033"/>
    <lineage>
        <taxon>Eukaryota</taxon>
        <taxon>Metazoa</taxon>
        <taxon>Spiralia</taxon>
        <taxon>Gnathifera</taxon>
        <taxon>Rotifera</taxon>
        <taxon>Eurotatoria</taxon>
        <taxon>Bdelloidea</taxon>
        <taxon>Philodinida</taxon>
        <taxon>Philodinidae</taxon>
        <taxon>Rotaria</taxon>
    </lineage>
</organism>
<dbReference type="InterPro" id="IPR002816">
    <property type="entry name" value="TraB/PrgY/GumN_fam"/>
</dbReference>
<evidence type="ECO:0000256" key="12">
    <source>
        <dbReference type="ARBA" id="ARBA00023180"/>
    </source>
</evidence>
<comment type="function">
    <text evidence="13">Metalloprotease that acts as a negative regulator of the Wnt signaling pathway.</text>
</comment>
<evidence type="ECO:0000256" key="3">
    <source>
        <dbReference type="ARBA" id="ARBA00008261"/>
    </source>
</evidence>
<dbReference type="InterPro" id="IPR040230">
    <property type="entry name" value="TIKI1/2-like"/>
</dbReference>
<dbReference type="GO" id="GO:0004222">
    <property type="term" value="F:metalloendopeptidase activity"/>
    <property type="evidence" value="ECO:0007669"/>
    <property type="project" value="UniProtKB-UniRule"/>
</dbReference>
<evidence type="ECO:0000256" key="9">
    <source>
        <dbReference type="ARBA" id="ARBA00022989"/>
    </source>
</evidence>
<evidence type="ECO:0000256" key="14">
    <source>
        <dbReference type="SAM" id="SignalP"/>
    </source>
</evidence>
<proteinExistence type="inferred from homology"/>
<evidence type="ECO:0000256" key="5">
    <source>
        <dbReference type="ARBA" id="ARBA00022692"/>
    </source>
</evidence>
<comment type="cofactor">
    <cofactor evidence="1">
        <name>Co(2+)</name>
        <dbReference type="ChEBI" id="CHEBI:48828"/>
    </cofactor>
</comment>
<evidence type="ECO:0000256" key="10">
    <source>
        <dbReference type="ARBA" id="ARBA00023049"/>
    </source>
</evidence>
<dbReference type="AlphaFoldDB" id="A0A819TLV1"/>
<dbReference type="GO" id="GO:0016055">
    <property type="term" value="P:Wnt signaling pathway"/>
    <property type="evidence" value="ECO:0007669"/>
    <property type="project" value="UniProtKB-KW"/>
</dbReference>
<keyword evidence="5" id="KW-0812">Transmembrane</keyword>
<comment type="caution">
    <text evidence="15">The sequence shown here is derived from an EMBL/GenBank/DDBJ whole genome shotgun (WGS) entry which is preliminary data.</text>
</comment>
<keyword evidence="7 13" id="KW-0732">Signal</keyword>
<dbReference type="GO" id="GO:0046872">
    <property type="term" value="F:metal ion binding"/>
    <property type="evidence" value="ECO:0007669"/>
    <property type="project" value="UniProtKB-UniRule"/>
</dbReference>
<evidence type="ECO:0000256" key="6">
    <source>
        <dbReference type="ARBA" id="ARBA00022723"/>
    </source>
</evidence>
<dbReference type="PANTHER" id="PTHR31120">
    <property type="entry name" value="METALLOPROTEASE TIKI"/>
    <property type="match status" value="1"/>
</dbReference>
<dbReference type="Proteomes" id="UP000663823">
    <property type="component" value="Unassembled WGS sequence"/>
</dbReference>
<accession>A0A819TLV1</accession>
<dbReference type="GO" id="GO:0006508">
    <property type="term" value="P:proteolysis"/>
    <property type="evidence" value="ECO:0007669"/>
    <property type="project" value="UniProtKB-KW"/>
</dbReference>
<evidence type="ECO:0000313" key="15">
    <source>
        <dbReference type="EMBL" id="CAF4079632.1"/>
    </source>
</evidence>
<dbReference type="Pfam" id="PF01963">
    <property type="entry name" value="TraB_PrgY_gumN"/>
    <property type="match status" value="1"/>
</dbReference>
<reference evidence="15" key="1">
    <citation type="submission" date="2021-02" db="EMBL/GenBank/DDBJ databases">
        <authorList>
            <person name="Nowell W R."/>
        </authorList>
    </citation>
    <scope>NUCLEOTIDE SEQUENCE</scope>
</reference>
<keyword evidence="11" id="KW-0472">Membrane</keyword>
<evidence type="ECO:0000256" key="2">
    <source>
        <dbReference type="ARBA" id="ARBA00004479"/>
    </source>
</evidence>
<feature type="chain" id="PRO_5032798578" description="Metalloprotease TIKI homolog" evidence="14">
    <location>
        <begin position="18"/>
        <end position="316"/>
    </location>
</feature>
<dbReference type="PANTHER" id="PTHR31120:SF6">
    <property type="entry name" value="METALLOPROTEASE TIKI HOMOLOG"/>
    <property type="match status" value="1"/>
</dbReference>
<comment type="similarity">
    <text evidence="3 13">Belongs to the TIKI family.</text>
</comment>
<gene>
    <name evidence="15" type="ORF">OTI717_LOCUS33121</name>
</gene>
<keyword evidence="13" id="KW-1003">Cell membrane</keyword>
<feature type="signal peptide" evidence="14">
    <location>
        <begin position="1"/>
        <end position="17"/>
    </location>
</feature>
<evidence type="ECO:0000313" key="16">
    <source>
        <dbReference type="Proteomes" id="UP000663823"/>
    </source>
</evidence>
<dbReference type="GO" id="GO:0030178">
    <property type="term" value="P:negative regulation of Wnt signaling pathway"/>
    <property type="evidence" value="ECO:0007669"/>
    <property type="project" value="UniProtKB-UniRule"/>
</dbReference>